<keyword evidence="4" id="KW-0560">Oxidoreductase</keyword>
<evidence type="ECO:0000256" key="2">
    <source>
        <dbReference type="SAM" id="MobiDB-lite"/>
    </source>
</evidence>
<dbReference type="GO" id="GO:0019285">
    <property type="term" value="P:glycine betaine biosynthetic process from choline"/>
    <property type="evidence" value="ECO:0007669"/>
    <property type="project" value="TreeGrafter"/>
</dbReference>
<reference evidence="4" key="2">
    <citation type="submission" date="2021-04" db="EMBL/GenBank/DDBJ databases">
        <authorList>
            <person name="Gilroy R."/>
        </authorList>
    </citation>
    <scope>NUCLEOTIDE SEQUENCE</scope>
    <source>
        <strain evidence="4">1193</strain>
    </source>
</reference>
<organism evidence="4 5">
    <name type="scientific">Candidatus Halomonas stercoripullorum</name>
    <dbReference type="NCBI Taxonomy" id="2838617"/>
    <lineage>
        <taxon>Bacteria</taxon>
        <taxon>Pseudomonadati</taxon>
        <taxon>Pseudomonadota</taxon>
        <taxon>Gammaproteobacteria</taxon>
        <taxon>Oceanospirillales</taxon>
        <taxon>Halomonadaceae</taxon>
        <taxon>Halomonas</taxon>
    </lineage>
</organism>
<feature type="non-terminal residue" evidence="4">
    <location>
        <position position="1"/>
    </location>
</feature>
<dbReference type="InterPro" id="IPR007867">
    <property type="entry name" value="GMC_OxRtase_C"/>
</dbReference>
<sequence length="68" mass="7306">VHGLEGLRVVDASLFPVIPTGNLNAPTLMLAEKIADRIRGHEPLPSSDAAYYVAGDSPARRTPVRQLD</sequence>
<evidence type="ECO:0000259" key="3">
    <source>
        <dbReference type="Pfam" id="PF05199"/>
    </source>
</evidence>
<dbReference type="PANTHER" id="PTHR11552">
    <property type="entry name" value="GLUCOSE-METHANOL-CHOLINE GMC OXIDOREDUCTASE"/>
    <property type="match status" value="1"/>
</dbReference>
<dbReference type="AlphaFoldDB" id="A0A9D2B4Z6"/>
<dbReference type="GO" id="GO:0008812">
    <property type="term" value="F:choline dehydrogenase activity"/>
    <property type="evidence" value="ECO:0007669"/>
    <property type="project" value="UniProtKB-EC"/>
</dbReference>
<feature type="region of interest" description="Disordered" evidence="2">
    <location>
        <begin position="49"/>
        <end position="68"/>
    </location>
</feature>
<comment type="caution">
    <text evidence="4">The sequence shown here is derived from an EMBL/GenBank/DDBJ whole genome shotgun (WGS) entry which is preliminary data.</text>
</comment>
<comment type="similarity">
    <text evidence="1">Belongs to the GMC oxidoreductase family.</text>
</comment>
<proteinExistence type="inferred from homology"/>
<reference evidence="4" key="1">
    <citation type="journal article" date="2021" name="PeerJ">
        <title>Extensive microbial diversity within the chicken gut microbiome revealed by metagenomics and culture.</title>
        <authorList>
            <person name="Gilroy R."/>
            <person name="Ravi A."/>
            <person name="Getino M."/>
            <person name="Pursley I."/>
            <person name="Horton D.L."/>
            <person name="Alikhan N.F."/>
            <person name="Baker D."/>
            <person name="Gharbi K."/>
            <person name="Hall N."/>
            <person name="Watson M."/>
            <person name="Adriaenssens E.M."/>
            <person name="Foster-Nyarko E."/>
            <person name="Jarju S."/>
            <person name="Secka A."/>
            <person name="Antonio M."/>
            <person name="Oren A."/>
            <person name="Chaudhuri R.R."/>
            <person name="La Ragione R."/>
            <person name="Hildebrand F."/>
            <person name="Pallen M.J."/>
        </authorList>
    </citation>
    <scope>NUCLEOTIDE SEQUENCE</scope>
    <source>
        <strain evidence="4">1193</strain>
    </source>
</reference>
<dbReference type="Proteomes" id="UP000824248">
    <property type="component" value="Unassembled WGS sequence"/>
</dbReference>
<dbReference type="PANTHER" id="PTHR11552:SF147">
    <property type="entry name" value="CHOLINE DEHYDROGENASE, MITOCHONDRIAL"/>
    <property type="match status" value="1"/>
</dbReference>
<dbReference type="GO" id="GO:0016020">
    <property type="term" value="C:membrane"/>
    <property type="evidence" value="ECO:0007669"/>
    <property type="project" value="TreeGrafter"/>
</dbReference>
<protein>
    <submittedName>
        <fullName evidence="4">Choline dehydrogenase</fullName>
        <ecNumber evidence="4">1.1.99.1</ecNumber>
    </submittedName>
</protein>
<evidence type="ECO:0000256" key="1">
    <source>
        <dbReference type="ARBA" id="ARBA00010790"/>
    </source>
</evidence>
<dbReference type="Gene3D" id="3.50.50.60">
    <property type="entry name" value="FAD/NAD(P)-binding domain"/>
    <property type="match status" value="1"/>
</dbReference>
<dbReference type="EC" id="1.1.99.1" evidence="4"/>
<dbReference type="EMBL" id="DXFC01000167">
    <property type="protein sequence ID" value="HIX61687.1"/>
    <property type="molecule type" value="Genomic_DNA"/>
</dbReference>
<dbReference type="SUPFAM" id="SSF51905">
    <property type="entry name" value="FAD/NAD(P)-binding domain"/>
    <property type="match status" value="1"/>
</dbReference>
<evidence type="ECO:0000313" key="5">
    <source>
        <dbReference type="Proteomes" id="UP000824248"/>
    </source>
</evidence>
<dbReference type="InterPro" id="IPR036188">
    <property type="entry name" value="FAD/NAD-bd_sf"/>
</dbReference>
<evidence type="ECO:0000313" key="4">
    <source>
        <dbReference type="EMBL" id="HIX61687.1"/>
    </source>
</evidence>
<gene>
    <name evidence="4" type="ORF">H9854_05590</name>
</gene>
<dbReference type="GO" id="GO:0050660">
    <property type="term" value="F:flavin adenine dinucleotide binding"/>
    <property type="evidence" value="ECO:0007669"/>
    <property type="project" value="InterPro"/>
</dbReference>
<feature type="domain" description="Glucose-methanol-choline oxidoreductase C-terminal" evidence="3">
    <location>
        <begin position="1"/>
        <end position="31"/>
    </location>
</feature>
<dbReference type="InterPro" id="IPR012132">
    <property type="entry name" value="GMC_OxRdtase"/>
</dbReference>
<name>A0A9D2B4Z6_9GAMM</name>
<dbReference type="Pfam" id="PF05199">
    <property type="entry name" value="GMC_oxred_C"/>
    <property type="match status" value="1"/>
</dbReference>
<accession>A0A9D2B4Z6</accession>